<dbReference type="PANTHER" id="PTHR32039">
    <property type="entry name" value="MAGNESIUM-CHELATASE SUBUNIT CHLI"/>
    <property type="match status" value="1"/>
</dbReference>
<dbReference type="Gene3D" id="3.40.50.300">
    <property type="entry name" value="P-loop containing nucleotide triphosphate hydrolases"/>
    <property type="match status" value="1"/>
</dbReference>
<dbReference type="PANTHER" id="PTHR32039:SF7">
    <property type="entry name" value="COMPETENCE PROTEIN COMM"/>
    <property type="match status" value="1"/>
</dbReference>
<dbReference type="AlphaFoldDB" id="A0A9D2PXL0"/>
<reference evidence="3" key="2">
    <citation type="submission" date="2021-04" db="EMBL/GenBank/DDBJ databases">
        <authorList>
            <person name="Gilroy R."/>
        </authorList>
    </citation>
    <scope>NUCLEOTIDE SEQUENCE</scope>
    <source>
        <strain evidence="3">CHK198-12963</strain>
    </source>
</reference>
<protein>
    <submittedName>
        <fullName evidence="3">YifB family Mg chelatase-like AAA ATPase</fullName>
    </submittedName>
</protein>
<name>A0A9D2PXL0_9FIRM</name>
<dbReference type="InterPro" id="IPR025158">
    <property type="entry name" value="Mg_chelat-rel_C"/>
</dbReference>
<sequence>MFTKVNSVGIQGIEGVLIGVEADVGDGLPGFSMVGYLSSEVREAQERVKTALKNSGYRLNAKKVTVNLSPANIRKAGTSYDLPIALAVLGAYGQADLKKIGPFAAVGELGLNGRIKPVSGVMSMVMAAKKGGLRQVLLPAENAAEAKVVEHMKIIGVSSLNQAVEILKDGRTVWNEERETSGTVEPAVEEVDFREVNGQALLRRAAEIATAGMHNFLMTGPAGTGKTMIARRLPTILPPLTREEDIEISRIYSICGLLPHNRPLLGRRPFRSPHHTITPQALAGGGRPLKPGELSLASGGILFLDELTLFGRSAVEVLRQPLEEHKIILNRMEGSYELPADFLLCGAFNSCPCGWYPDRNRCRCSPAQIERYLSRLSKPIMERFDLCVQASPVSYEELVKTENGNEDSAAIRLRVQEAWERQRRRFQEERPRFNSRMGQKETREFCILGMEEEELLERIYRKKQLSARACHKILKVARTIADLEGAERISREHLAEAAGYRVLEEQIWG</sequence>
<dbReference type="InterPro" id="IPR027417">
    <property type="entry name" value="P-loop_NTPase"/>
</dbReference>
<dbReference type="InterPro" id="IPR014721">
    <property type="entry name" value="Ribsml_uS5_D2-typ_fold_subgr"/>
</dbReference>
<dbReference type="Pfam" id="PF13335">
    <property type="entry name" value="Mg_chelatase_C"/>
    <property type="match status" value="1"/>
</dbReference>
<dbReference type="GO" id="GO:0005524">
    <property type="term" value="F:ATP binding"/>
    <property type="evidence" value="ECO:0007669"/>
    <property type="project" value="InterPro"/>
</dbReference>
<dbReference type="SUPFAM" id="SSF54211">
    <property type="entry name" value="Ribosomal protein S5 domain 2-like"/>
    <property type="match status" value="1"/>
</dbReference>
<dbReference type="InterPro" id="IPR025943">
    <property type="entry name" value="Sigma_54_int_dom_ATP-bd_2"/>
</dbReference>
<dbReference type="Pfam" id="PF01078">
    <property type="entry name" value="Mg_chelatase"/>
    <property type="match status" value="1"/>
</dbReference>
<organism evidence="3 4">
    <name type="scientific">Candidatus Enterocloster excrementigallinarum</name>
    <dbReference type="NCBI Taxonomy" id="2838558"/>
    <lineage>
        <taxon>Bacteria</taxon>
        <taxon>Bacillati</taxon>
        <taxon>Bacillota</taxon>
        <taxon>Clostridia</taxon>
        <taxon>Lachnospirales</taxon>
        <taxon>Lachnospiraceae</taxon>
        <taxon>Enterocloster</taxon>
    </lineage>
</organism>
<dbReference type="Pfam" id="PF13541">
    <property type="entry name" value="ChlI"/>
    <property type="match status" value="1"/>
</dbReference>
<comment type="caution">
    <text evidence="3">The sequence shown here is derived from an EMBL/GenBank/DDBJ whole genome shotgun (WGS) entry which is preliminary data.</text>
</comment>
<evidence type="ECO:0000313" key="3">
    <source>
        <dbReference type="EMBL" id="HJC67641.1"/>
    </source>
</evidence>
<dbReference type="SUPFAM" id="SSF52540">
    <property type="entry name" value="P-loop containing nucleoside triphosphate hydrolases"/>
    <property type="match status" value="1"/>
</dbReference>
<evidence type="ECO:0000259" key="2">
    <source>
        <dbReference type="Pfam" id="PF13335"/>
    </source>
</evidence>
<evidence type="ECO:0000313" key="4">
    <source>
        <dbReference type="Proteomes" id="UP000823863"/>
    </source>
</evidence>
<dbReference type="Gene3D" id="3.30.230.10">
    <property type="match status" value="1"/>
</dbReference>
<dbReference type="InterPro" id="IPR000523">
    <property type="entry name" value="Mg_chelatse_chII-like_cat_dom"/>
</dbReference>
<dbReference type="EMBL" id="DWWB01000077">
    <property type="protein sequence ID" value="HJC67641.1"/>
    <property type="molecule type" value="Genomic_DNA"/>
</dbReference>
<dbReference type="Proteomes" id="UP000823863">
    <property type="component" value="Unassembled WGS sequence"/>
</dbReference>
<accession>A0A9D2PXL0</accession>
<dbReference type="InterPro" id="IPR045006">
    <property type="entry name" value="CHLI-like"/>
</dbReference>
<dbReference type="InterPro" id="IPR004482">
    <property type="entry name" value="Mg_chelat-rel"/>
</dbReference>
<proteinExistence type="predicted"/>
<reference evidence="3" key="1">
    <citation type="journal article" date="2021" name="PeerJ">
        <title>Extensive microbial diversity within the chicken gut microbiome revealed by metagenomics and culture.</title>
        <authorList>
            <person name="Gilroy R."/>
            <person name="Ravi A."/>
            <person name="Getino M."/>
            <person name="Pursley I."/>
            <person name="Horton D.L."/>
            <person name="Alikhan N.F."/>
            <person name="Baker D."/>
            <person name="Gharbi K."/>
            <person name="Hall N."/>
            <person name="Watson M."/>
            <person name="Adriaenssens E.M."/>
            <person name="Foster-Nyarko E."/>
            <person name="Jarju S."/>
            <person name="Secka A."/>
            <person name="Antonio M."/>
            <person name="Oren A."/>
            <person name="Chaudhuri R.R."/>
            <person name="La Ragione R."/>
            <person name="Hildebrand F."/>
            <person name="Pallen M.J."/>
        </authorList>
    </citation>
    <scope>NUCLEOTIDE SEQUENCE</scope>
    <source>
        <strain evidence="3">CHK198-12963</strain>
    </source>
</reference>
<feature type="domain" description="Magnesium chelatase ChlI-like catalytic" evidence="1">
    <location>
        <begin position="192"/>
        <end position="397"/>
    </location>
</feature>
<dbReference type="PROSITE" id="PS00676">
    <property type="entry name" value="SIGMA54_INTERACT_2"/>
    <property type="match status" value="1"/>
</dbReference>
<dbReference type="InterPro" id="IPR020568">
    <property type="entry name" value="Ribosomal_Su5_D2-typ_SF"/>
</dbReference>
<dbReference type="NCBIfam" id="TIGR00368">
    <property type="entry name" value="YifB family Mg chelatase-like AAA ATPase"/>
    <property type="match status" value="1"/>
</dbReference>
<gene>
    <name evidence="3" type="ORF">H9931_13165</name>
</gene>
<feature type="domain" description="Mg chelatase-related protein C-terminal" evidence="2">
    <location>
        <begin position="406"/>
        <end position="501"/>
    </location>
</feature>
<evidence type="ECO:0000259" key="1">
    <source>
        <dbReference type="Pfam" id="PF01078"/>
    </source>
</evidence>